<dbReference type="Pfam" id="PF00126">
    <property type="entry name" value="HTH_1"/>
    <property type="match status" value="1"/>
</dbReference>
<evidence type="ECO:0000256" key="2">
    <source>
        <dbReference type="ARBA" id="ARBA00023015"/>
    </source>
</evidence>
<dbReference type="PANTHER" id="PTHR30126:SF64">
    <property type="entry name" value="HTH-TYPE TRANSCRIPTIONAL REGULATOR CITR"/>
    <property type="match status" value="1"/>
</dbReference>
<dbReference type="Pfam" id="PF03466">
    <property type="entry name" value="LysR_substrate"/>
    <property type="match status" value="1"/>
</dbReference>
<dbReference type="SUPFAM" id="SSF53850">
    <property type="entry name" value="Periplasmic binding protein-like II"/>
    <property type="match status" value="1"/>
</dbReference>
<evidence type="ECO:0000313" key="7">
    <source>
        <dbReference type="Proteomes" id="UP001595625"/>
    </source>
</evidence>
<comment type="similarity">
    <text evidence="1">Belongs to the LysR transcriptional regulatory family.</text>
</comment>
<dbReference type="InterPro" id="IPR036390">
    <property type="entry name" value="WH_DNA-bd_sf"/>
</dbReference>
<gene>
    <name evidence="6" type="ORF">ACFOEJ_02040</name>
</gene>
<keyword evidence="7" id="KW-1185">Reference proteome</keyword>
<evidence type="ECO:0000256" key="3">
    <source>
        <dbReference type="ARBA" id="ARBA00023125"/>
    </source>
</evidence>
<evidence type="ECO:0000259" key="5">
    <source>
        <dbReference type="PROSITE" id="PS50931"/>
    </source>
</evidence>
<dbReference type="PRINTS" id="PR00039">
    <property type="entry name" value="HTHLYSR"/>
</dbReference>
<reference evidence="7" key="1">
    <citation type="journal article" date="2019" name="Int. J. Syst. Evol. Microbiol.">
        <title>The Global Catalogue of Microorganisms (GCM) 10K type strain sequencing project: providing services to taxonomists for standard genome sequencing and annotation.</title>
        <authorList>
            <consortium name="The Broad Institute Genomics Platform"/>
            <consortium name="The Broad Institute Genome Sequencing Center for Infectious Disease"/>
            <person name="Wu L."/>
            <person name="Ma J."/>
        </authorList>
    </citation>
    <scope>NUCLEOTIDE SEQUENCE [LARGE SCALE GENOMIC DNA]</scope>
    <source>
        <strain evidence="7">CCM 320</strain>
    </source>
</reference>
<evidence type="ECO:0000256" key="4">
    <source>
        <dbReference type="ARBA" id="ARBA00023163"/>
    </source>
</evidence>
<feature type="domain" description="HTH lysR-type" evidence="5">
    <location>
        <begin position="4"/>
        <end position="61"/>
    </location>
</feature>
<protein>
    <submittedName>
        <fullName evidence="6">LysR family transcriptional regulator</fullName>
    </submittedName>
</protein>
<dbReference type="InterPro" id="IPR005119">
    <property type="entry name" value="LysR_subst-bd"/>
</dbReference>
<evidence type="ECO:0000256" key="1">
    <source>
        <dbReference type="ARBA" id="ARBA00009437"/>
    </source>
</evidence>
<sequence>MIAIDLAWLKTFTDAAETLNFRKTSERLLMSQPSVTVHIRLLEESLGVVLFQRQKNRVSLTEEGKLFKGEADRLLRQLEQSVEKVHSFAQGYRKKWVLAISPLMAETVLPYLLKSFTKRHPDLELVIQVEESEKIEALVESGAVNAGISAIQPVSRVLHSEVVYKDELVFVVPRDAYDDESGPVISDETMLRSHYLFTHHHPVFWDELLVKLSSKTPGVRTMTVTQAHIAKRFIQEGLGVSFLPRSMVRRELIEGRLLEAHFDLFPLPEVATYFICKEKNDLEKEFLERIQAVYFS</sequence>
<keyword evidence="3" id="KW-0238">DNA-binding</keyword>
<dbReference type="Proteomes" id="UP001595625">
    <property type="component" value="Unassembled WGS sequence"/>
</dbReference>
<dbReference type="SUPFAM" id="SSF46785">
    <property type="entry name" value="Winged helix' DNA-binding domain"/>
    <property type="match status" value="1"/>
</dbReference>
<keyword evidence="4" id="KW-0804">Transcription</keyword>
<keyword evidence="2" id="KW-0805">Transcription regulation</keyword>
<dbReference type="PANTHER" id="PTHR30126">
    <property type="entry name" value="HTH-TYPE TRANSCRIPTIONAL REGULATOR"/>
    <property type="match status" value="1"/>
</dbReference>
<dbReference type="InterPro" id="IPR036388">
    <property type="entry name" value="WH-like_DNA-bd_sf"/>
</dbReference>
<dbReference type="CDD" id="cd05466">
    <property type="entry name" value="PBP2_LTTR_substrate"/>
    <property type="match status" value="1"/>
</dbReference>
<dbReference type="InterPro" id="IPR000847">
    <property type="entry name" value="LysR_HTH_N"/>
</dbReference>
<proteinExistence type="inferred from homology"/>
<dbReference type="Gene3D" id="3.40.190.290">
    <property type="match status" value="1"/>
</dbReference>
<accession>A0ABV7KK61</accession>
<name>A0ABV7KK61_PLAOK</name>
<dbReference type="EMBL" id="JBHRUJ010000001">
    <property type="protein sequence ID" value="MFC3209858.1"/>
    <property type="molecule type" value="Genomic_DNA"/>
</dbReference>
<dbReference type="PROSITE" id="PS50931">
    <property type="entry name" value="HTH_LYSR"/>
    <property type="match status" value="1"/>
</dbReference>
<dbReference type="RefSeq" id="WP_240633614.1">
    <property type="nucleotide sequence ID" value="NZ_JBHRUJ010000001.1"/>
</dbReference>
<dbReference type="Gene3D" id="1.10.10.10">
    <property type="entry name" value="Winged helix-like DNA-binding domain superfamily/Winged helix DNA-binding domain"/>
    <property type="match status" value="1"/>
</dbReference>
<organism evidence="6 7">
    <name type="scientific">Planomicrobium okeanokoites</name>
    <name type="common">Planococcus okeanokoites</name>
    <name type="synonym">Flavobacterium okeanokoites</name>
    <dbReference type="NCBI Taxonomy" id="244"/>
    <lineage>
        <taxon>Bacteria</taxon>
        <taxon>Bacillati</taxon>
        <taxon>Bacillota</taxon>
        <taxon>Bacilli</taxon>
        <taxon>Bacillales</taxon>
        <taxon>Caryophanaceae</taxon>
        <taxon>Planomicrobium</taxon>
    </lineage>
</organism>
<comment type="caution">
    <text evidence="6">The sequence shown here is derived from an EMBL/GenBank/DDBJ whole genome shotgun (WGS) entry which is preliminary data.</text>
</comment>
<evidence type="ECO:0000313" key="6">
    <source>
        <dbReference type="EMBL" id="MFC3209858.1"/>
    </source>
</evidence>